<name>A0A1I4P4S9_9FIRM</name>
<evidence type="ECO:0000313" key="2">
    <source>
        <dbReference type="Proteomes" id="UP000199520"/>
    </source>
</evidence>
<dbReference type="OrthoDB" id="9802809at2"/>
<protein>
    <recommendedName>
        <fullName evidence="3">Histidinol phosphatase</fullName>
    </recommendedName>
</protein>
<dbReference type="PIRSF" id="PIRSF021898">
    <property type="entry name" value="UCP021898"/>
    <property type="match status" value="1"/>
</dbReference>
<organism evidence="1 2">
    <name type="scientific">Pelosinus propionicus DSM 13327</name>
    <dbReference type="NCBI Taxonomy" id="1123291"/>
    <lineage>
        <taxon>Bacteria</taxon>
        <taxon>Bacillati</taxon>
        <taxon>Bacillota</taxon>
        <taxon>Negativicutes</taxon>
        <taxon>Selenomonadales</taxon>
        <taxon>Sporomusaceae</taxon>
        <taxon>Pelosinus</taxon>
    </lineage>
</organism>
<dbReference type="InterPro" id="IPR016797">
    <property type="entry name" value="UCP021898"/>
</dbReference>
<sequence>MDALGEKEKYNLDGVIDLHIHTNPDVRQRRLTDIELAQEAVRVGARAIVIKSHVVPTMDRASIAEQVVPGIRVFGGITLNPEVGGINPAAVEAAIKMGAKIVWLPTAWSAYERRISGKNDGVESVIDNQVVPSLVTVLKMVAKHNLILGTGHLSTEEILIVVEKAKELGVNKIVINHPEWWSISMPIETQKILVSYGVYFERCYATRFPGKEYEKNFMKNLAAIEAVGYESTIISTDGGQVENPMWSDALSEYLGFLANAGLSKDMMETMTKISPASLLGL</sequence>
<gene>
    <name evidence="1" type="ORF">SAMN04490355_105715</name>
</gene>
<accession>A0A1I4P4S9</accession>
<dbReference type="RefSeq" id="WP_090942864.1">
    <property type="nucleotide sequence ID" value="NZ_FOTS01000057.1"/>
</dbReference>
<dbReference type="InterPro" id="IPR032466">
    <property type="entry name" value="Metal_Hydrolase"/>
</dbReference>
<evidence type="ECO:0000313" key="1">
    <source>
        <dbReference type="EMBL" id="SFM22645.1"/>
    </source>
</evidence>
<reference evidence="2" key="1">
    <citation type="submission" date="2016-10" db="EMBL/GenBank/DDBJ databases">
        <authorList>
            <person name="Varghese N."/>
            <person name="Submissions S."/>
        </authorList>
    </citation>
    <scope>NUCLEOTIDE SEQUENCE [LARGE SCALE GENOMIC DNA]</scope>
    <source>
        <strain evidence="2">DSM 13327</strain>
    </source>
</reference>
<evidence type="ECO:0008006" key="3">
    <source>
        <dbReference type="Google" id="ProtNLM"/>
    </source>
</evidence>
<dbReference type="Proteomes" id="UP000199520">
    <property type="component" value="Unassembled WGS sequence"/>
</dbReference>
<keyword evidence="2" id="KW-1185">Reference proteome</keyword>
<dbReference type="EMBL" id="FOTS01000057">
    <property type="protein sequence ID" value="SFM22645.1"/>
    <property type="molecule type" value="Genomic_DNA"/>
</dbReference>
<dbReference type="AlphaFoldDB" id="A0A1I4P4S9"/>
<dbReference type="SUPFAM" id="SSF51556">
    <property type="entry name" value="Metallo-dependent hydrolases"/>
    <property type="match status" value="1"/>
</dbReference>
<proteinExistence type="predicted"/>
<dbReference type="STRING" id="1123291.SAMN04490355_105715"/>
<dbReference type="Pfam" id="PF19799">
    <property type="entry name" value="DUF6282"/>
    <property type="match status" value="1"/>
</dbReference>
<dbReference type="InterPro" id="IPR046249">
    <property type="entry name" value="DUF6282"/>
</dbReference>